<dbReference type="NCBIfam" id="NF003717">
    <property type="entry name" value="PRK05327.1"/>
    <property type="match status" value="1"/>
</dbReference>
<dbReference type="InterPro" id="IPR001912">
    <property type="entry name" value="Ribosomal_uS4_N"/>
</dbReference>
<name>A0ABZ0ULH4_9RICK</name>
<evidence type="ECO:0000256" key="5">
    <source>
        <dbReference type="ARBA" id="ARBA00023274"/>
    </source>
</evidence>
<dbReference type="InterPro" id="IPR002942">
    <property type="entry name" value="S4_RNA-bd"/>
</dbReference>
<keyword evidence="2 7" id="KW-0699">rRNA-binding</keyword>
<dbReference type="InterPro" id="IPR036986">
    <property type="entry name" value="S4_RNA-bd_sf"/>
</dbReference>
<dbReference type="NCBIfam" id="TIGR01017">
    <property type="entry name" value="rpsD_bact"/>
    <property type="match status" value="1"/>
</dbReference>
<dbReference type="InterPro" id="IPR005709">
    <property type="entry name" value="Ribosomal_uS4_bac-type"/>
</dbReference>
<dbReference type="Gene3D" id="1.10.1050.10">
    <property type="entry name" value="Ribosomal Protein S4 Delta 41, Chain A, domain 1"/>
    <property type="match status" value="1"/>
</dbReference>
<dbReference type="PROSITE" id="PS00632">
    <property type="entry name" value="RIBOSOMAL_S4"/>
    <property type="match status" value="1"/>
</dbReference>
<evidence type="ECO:0000259" key="9">
    <source>
        <dbReference type="SMART" id="SM00363"/>
    </source>
</evidence>
<protein>
    <recommendedName>
        <fullName evidence="6 7">Small ribosomal subunit protein uS4</fullName>
    </recommendedName>
</protein>
<comment type="function">
    <text evidence="7">One of the primary rRNA binding proteins, it binds directly to 16S rRNA where it nucleates assembly of the body of the 30S subunit.</text>
</comment>
<feature type="domain" description="RNA-binding S4" evidence="9">
    <location>
        <begin position="94"/>
        <end position="158"/>
    </location>
</feature>
<feature type="domain" description="Small ribosomal subunit protein uS4 N-terminal" evidence="10">
    <location>
        <begin position="3"/>
        <end position="93"/>
    </location>
</feature>
<dbReference type="SMART" id="SM01390">
    <property type="entry name" value="Ribosomal_S4"/>
    <property type="match status" value="1"/>
</dbReference>
<dbReference type="SUPFAM" id="SSF55174">
    <property type="entry name" value="Alpha-L RNA-binding motif"/>
    <property type="match status" value="1"/>
</dbReference>
<evidence type="ECO:0000256" key="8">
    <source>
        <dbReference type="RuleBase" id="RU003699"/>
    </source>
</evidence>
<dbReference type="GO" id="GO:0005840">
    <property type="term" value="C:ribosome"/>
    <property type="evidence" value="ECO:0007669"/>
    <property type="project" value="UniProtKB-KW"/>
</dbReference>
<dbReference type="CDD" id="cd00165">
    <property type="entry name" value="S4"/>
    <property type="match status" value="1"/>
</dbReference>
<dbReference type="PANTHER" id="PTHR11831">
    <property type="entry name" value="30S 40S RIBOSOMAL PROTEIN"/>
    <property type="match status" value="1"/>
</dbReference>
<dbReference type="HAMAP" id="MF_01306_B">
    <property type="entry name" value="Ribosomal_uS4_B"/>
    <property type="match status" value="1"/>
</dbReference>
<keyword evidence="12" id="KW-1185">Reference proteome</keyword>
<accession>A0ABZ0ULH4</accession>
<evidence type="ECO:0000256" key="2">
    <source>
        <dbReference type="ARBA" id="ARBA00022730"/>
    </source>
</evidence>
<sequence>MSKRLNRKFGISRRIGAALWGTSKDPYHKRNYPPGMHGASGYKKTTEFGTQLLAKQKLKKYYGDITEKQFRSIYKEANRRKGDTGENLIALLESRLDAFIYRSKFVTTMFAARQFVTHKHVKVNGKTVNIPSYRLKPEDVVEVRDKSKKLLVVLDAAQRSEREVPDYIKLDASNSKATYLKVPSLAEVPYPVTMEPNLIVEFYSR</sequence>
<dbReference type="PANTHER" id="PTHR11831:SF4">
    <property type="entry name" value="SMALL RIBOSOMAL SUBUNIT PROTEIN US4M"/>
    <property type="match status" value="1"/>
</dbReference>
<dbReference type="PROSITE" id="PS50889">
    <property type="entry name" value="S4"/>
    <property type="match status" value="1"/>
</dbReference>
<evidence type="ECO:0000259" key="10">
    <source>
        <dbReference type="SMART" id="SM01390"/>
    </source>
</evidence>
<evidence type="ECO:0000256" key="1">
    <source>
        <dbReference type="ARBA" id="ARBA00007465"/>
    </source>
</evidence>
<evidence type="ECO:0000256" key="3">
    <source>
        <dbReference type="ARBA" id="ARBA00022884"/>
    </source>
</evidence>
<dbReference type="Proteomes" id="UP001327219">
    <property type="component" value="Chromosome"/>
</dbReference>
<comment type="function">
    <text evidence="7">With S5 and S12 plays an important role in translational accuracy.</text>
</comment>
<dbReference type="Pfam" id="PF00163">
    <property type="entry name" value="Ribosomal_S4"/>
    <property type="match status" value="1"/>
</dbReference>
<comment type="similarity">
    <text evidence="1 7 8">Belongs to the universal ribosomal protein uS4 family.</text>
</comment>
<dbReference type="SMART" id="SM00363">
    <property type="entry name" value="S4"/>
    <property type="match status" value="1"/>
</dbReference>
<dbReference type="RefSeq" id="WP_323732909.1">
    <property type="nucleotide sequence ID" value="NZ_CP110820.1"/>
</dbReference>
<evidence type="ECO:0000256" key="7">
    <source>
        <dbReference type="HAMAP-Rule" id="MF_01306"/>
    </source>
</evidence>
<keyword evidence="4 7" id="KW-0689">Ribosomal protein</keyword>
<evidence type="ECO:0000313" key="12">
    <source>
        <dbReference type="Proteomes" id="UP001327219"/>
    </source>
</evidence>
<comment type="subunit">
    <text evidence="7">Part of the 30S ribosomal subunit. Contacts protein S5. The interaction surface between S4 and S5 is involved in control of translational fidelity.</text>
</comment>
<reference evidence="11 12" key="1">
    <citation type="submission" date="2022-11" db="EMBL/GenBank/DDBJ databases">
        <title>Host association and intracellularity evolved multiple times independently in the Rickettsiales.</title>
        <authorList>
            <person name="Castelli M."/>
            <person name="Nardi T."/>
            <person name="Gammuto L."/>
            <person name="Bellinzona G."/>
            <person name="Sabaneyeva E."/>
            <person name="Potekhin A."/>
            <person name="Serra V."/>
            <person name="Petroni G."/>
            <person name="Sassera D."/>
        </authorList>
    </citation>
    <scope>NUCLEOTIDE SEQUENCE [LARGE SCALE GENOMIC DNA]</scope>
    <source>
        <strain evidence="11 12">NDG2</strain>
    </source>
</reference>
<dbReference type="Pfam" id="PF01479">
    <property type="entry name" value="S4"/>
    <property type="match status" value="1"/>
</dbReference>
<evidence type="ECO:0000256" key="6">
    <source>
        <dbReference type="ARBA" id="ARBA00035254"/>
    </source>
</evidence>
<keyword evidence="5 7" id="KW-0687">Ribonucleoprotein</keyword>
<organism evidence="11 12">
    <name type="scientific">Candidatus Bandiella euplotis</name>
    <dbReference type="NCBI Taxonomy" id="1664265"/>
    <lineage>
        <taxon>Bacteria</taxon>
        <taxon>Pseudomonadati</taxon>
        <taxon>Pseudomonadota</taxon>
        <taxon>Alphaproteobacteria</taxon>
        <taxon>Rickettsiales</taxon>
        <taxon>Candidatus Midichloriaceae</taxon>
        <taxon>Candidatus Bandiella</taxon>
    </lineage>
</organism>
<proteinExistence type="inferred from homology"/>
<evidence type="ECO:0000256" key="4">
    <source>
        <dbReference type="ARBA" id="ARBA00022980"/>
    </source>
</evidence>
<evidence type="ECO:0000313" key="11">
    <source>
        <dbReference type="EMBL" id="WPX95913.1"/>
    </source>
</evidence>
<dbReference type="InterPro" id="IPR018079">
    <property type="entry name" value="Ribosomal_uS4_CS"/>
</dbReference>
<gene>
    <name evidence="7" type="primary">rpsD</name>
    <name evidence="11" type="ORF">Bandiella_00013</name>
</gene>
<dbReference type="EMBL" id="CP110820">
    <property type="protein sequence ID" value="WPX95913.1"/>
    <property type="molecule type" value="Genomic_DNA"/>
</dbReference>
<dbReference type="Gene3D" id="3.10.290.10">
    <property type="entry name" value="RNA-binding S4 domain"/>
    <property type="match status" value="1"/>
</dbReference>
<keyword evidence="3 7" id="KW-0694">RNA-binding</keyword>
<dbReference type="InterPro" id="IPR022801">
    <property type="entry name" value="Ribosomal_uS4"/>
</dbReference>